<protein>
    <recommendedName>
        <fullName evidence="2">Polysaccharide export protein N-terminal domain-containing protein</fullName>
    </recommendedName>
</protein>
<gene>
    <name evidence="3" type="ORF">GV827_21620</name>
</gene>
<dbReference type="EMBL" id="JAABNT010000030">
    <property type="protein sequence ID" value="NEK24972.1"/>
    <property type="molecule type" value="Genomic_DNA"/>
</dbReference>
<organism evidence="3 4">
    <name type="scientific">Sulfitobacter sediminilitoris</name>
    <dbReference type="NCBI Taxonomy" id="2698830"/>
    <lineage>
        <taxon>Bacteria</taxon>
        <taxon>Pseudomonadati</taxon>
        <taxon>Pseudomonadota</taxon>
        <taxon>Alphaproteobacteria</taxon>
        <taxon>Rhodobacterales</taxon>
        <taxon>Roseobacteraceae</taxon>
        <taxon>Sulfitobacter</taxon>
    </lineage>
</organism>
<feature type="domain" description="Polysaccharide export protein N-terminal" evidence="2">
    <location>
        <begin position="97"/>
        <end position="171"/>
    </location>
</feature>
<accession>A0A6P0CFQ5</accession>
<dbReference type="RefSeq" id="WP_164356123.1">
    <property type="nucleotide sequence ID" value="NZ_JAABNT010000030.1"/>
</dbReference>
<keyword evidence="1" id="KW-0175">Coiled coil</keyword>
<dbReference type="Proteomes" id="UP000468591">
    <property type="component" value="Unassembled WGS sequence"/>
</dbReference>
<evidence type="ECO:0000313" key="4">
    <source>
        <dbReference type="Proteomes" id="UP000468591"/>
    </source>
</evidence>
<dbReference type="AlphaFoldDB" id="A0A6P0CFQ5"/>
<sequence length="479" mass="51235">MLSDMLSKTVIGLAALIALGGIDQLPTFANRVVHTSPVSVIAAGIEASRAPMESTISLASASPGQEFVDSFVRSPGLLGRMLSGDTCNYASYKADWIVPGDRINLRVFVDSGSGSERYERRDLSGIFSVDRNGEIALPAIGRMYAAERPLACLEEPIAKALETEMGIAAKVTASFDTRPPVLIQGMVIAPGSYEYTPNLTVTALLVKAGASGSSADSALYRSLYARRQELRTLRAELLLKSARLSAQRAGAKDLSLSPGKLEDLRGALGRERIESEVAVLQAARAEQALRAARATSARAEVDATLAMAMKRRALVQARFDDLRSRRDALDLELAEACRGRCGSIRRYDELRFDNLSSRLSDLDLTLQEAESRVAKARHAIVSHNRTIELHLGESDSDLALAIAETLGALGALDAEIVSVDSQILHLGASTGHVVRVARRRGSEVLTFDVSDDAPLLPGDTVTVARASNENIGLTAGLDN</sequence>
<name>A0A6P0CFQ5_9RHOB</name>
<evidence type="ECO:0000313" key="3">
    <source>
        <dbReference type="EMBL" id="NEK24972.1"/>
    </source>
</evidence>
<feature type="coiled-coil region" evidence="1">
    <location>
        <begin position="352"/>
        <end position="386"/>
    </location>
</feature>
<dbReference type="InterPro" id="IPR003715">
    <property type="entry name" value="Poly_export_N"/>
</dbReference>
<reference evidence="3 4" key="1">
    <citation type="submission" date="2020-01" db="EMBL/GenBank/DDBJ databases">
        <title>Sulfitobacter sediminilitoris sp. nov., isolated from a tidal flat.</title>
        <authorList>
            <person name="Park S."/>
            <person name="Yoon J.-H."/>
        </authorList>
    </citation>
    <scope>NUCLEOTIDE SEQUENCE [LARGE SCALE GENOMIC DNA]</scope>
    <source>
        <strain evidence="3 4">JBTF-M27</strain>
    </source>
</reference>
<evidence type="ECO:0000259" key="2">
    <source>
        <dbReference type="Pfam" id="PF02563"/>
    </source>
</evidence>
<keyword evidence="4" id="KW-1185">Reference proteome</keyword>
<dbReference type="Pfam" id="PF02563">
    <property type="entry name" value="Poly_export"/>
    <property type="match status" value="1"/>
</dbReference>
<comment type="caution">
    <text evidence="3">The sequence shown here is derived from an EMBL/GenBank/DDBJ whole genome shotgun (WGS) entry which is preliminary data.</text>
</comment>
<proteinExistence type="predicted"/>
<evidence type="ECO:0000256" key="1">
    <source>
        <dbReference type="SAM" id="Coils"/>
    </source>
</evidence>